<dbReference type="Gene3D" id="3.30.1380.10">
    <property type="match status" value="1"/>
</dbReference>
<accession>A0A4S2HDW4</accession>
<comment type="caution">
    <text evidence="2">The sequence shown here is derived from an EMBL/GenBank/DDBJ whole genome shotgun (WGS) entry which is preliminary data.</text>
</comment>
<organism evidence="2 3">
    <name type="scientific">Marinicauda pacifica</name>
    <dbReference type="NCBI Taxonomy" id="1133559"/>
    <lineage>
        <taxon>Bacteria</taxon>
        <taxon>Pseudomonadati</taxon>
        <taxon>Pseudomonadota</taxon>
        <taxon>Alphaproteobacteria</taxon>
        <taxon>Maricaulales</taxon>
        <taxon>Maricaulaceae</taxon>
        <taxon>Marinicauda</taxon>
    </lineage>
</organism>
<sequence length="283" mass="31162">MMLSVLFNQPGRCCLMAYLDSPLSQVRAIASARSQLRVRTRPALDAPIVGRLAPGQMVEILGAVEGESVQDQSGWSVLQADAVCWSGGLRQAQPLQDGHFALAPVRVRRRPDGTIRPMSPRECETLFGRIEYRSQPDGSVTILNGFESRLDVLRPPLLPRPPYGATAISVHPLARPAFERVFYRLHKSGLDAGILTFDGAYMARHKGWDTRRALSTHAYGIAIDLNAAFNRYGQPPALAGETGSLERILPVFADEGFAWGGDFSAPWQDGMHFELACHPRKPF</sequence>
<reference evidence="2 3" key="1">
    <citation type="journal article" date="2013" name="Int. J. Syst. Evol. Microbiol.">
        <title>Marinicauda pacifica gen. nov., sp. nov., a prosthecate alphaproteobacterium of the family Hyphomonadaceae isolated from deep seawater.</title>
        <authorList>
            <person name="Zhang X.Y."/>
            <person name="Li G.W."/>
            <person name="Wang C.S."/>
            <person name="Zhang Y.J."/>
            <person name="Xu X.W."/>
            <person name="Li H."/>
            <person name="Liu A."/>
            <person name="Liu C."/>
            <person name="Xie B.B."/>
            <person name="Qin Q.L."/>
            <person name="Xu Z."/>
            <person name="Chen X.L."/>
            <person name="Zhou B.C."/>
            <person name="Zhang Y.Z."/>
        </authorList>
    </citation>
    <scope>NUCLEOTIDE SEQUENCE [LARGE SCALE GENOMIC DNA]</scope>
    <source>
        <strain evidence="2 3">P-1 km-3</strain>
    </source>
</reference>
<dbReference type="AlphaFoldDB" id="A0A4S2HDW4"/>
<dbReference type="GO" id="GO:0008233">
    <property type="term" value="F:peptidase activity"/>
    <property type="evidence" value="ECO:0007669"/>
    <property type="project" value="InterPro"/>
</dbReference>
<feature type="domain" description="Peptidase M15C" evidence="1">
    <location>
        <begin position="210"/>
        <end position="275"/>
    </location>
</feature>
<dbReference type="SUPFAM" id="SSF55166">
    <property type="entry name" value="Hedgehog/DD-peptidase"/>
    <property type="match status" value="1"/>
</dbReference>
<evidence type="ECO:0000259" key="1">
    <source>
        <dbReference type="Pfam" id="PF13539"/>
    </source>
</evidence>
<name>A0A4S2HDW4_9PROT</name>
<gene>
    <name evidence="2" type="ORF">E5162_01340</name>
</gene>
<protein>
    <recommendedName>
        <fullName evidence="1">Peptidase M15C domain-containing protein</fullName>
    </recommendedName>
</protein>
<dbReference type="Pfam" id="PF13539">
    <property type="entry name" value="Peptidase_M15_4"/>
    <property type="match status" value="1"/>
</dbReference>
<evidence type="ECO:0000313" key="2">
    <source>
        <dbReference type="EMBL" id="TGY93961.1"/>
    </source>
</evidence>
<evidence type="ECO:0000313" key="3">
    <source>
        <dbReference type="Proteomes" id="UP000305451"/>
    </source>
</evidence>
<proteinExistence type="predicted"/>
<keyword evidence="3" id="KW-1185">Reference proteome</keyword>
<dbReference type="Proteomes" id="UP000305451">
    <property type="component" value="Unassembled WGS sequence"/>
</dbReference>
<dbReference type="EMBL" id="SRXV01000001">
    <property type="protein sequence ID" value="TGY93961.1"/>
    <property type="molecule type" value="Genomic_DNA"/>
</dbReference>
<dbReference type="InterPro" id="IPR009045">
    <property type="entry name" value="Zn_M74/Hedgehog-like"/>
</dbReference>
<dbReference type="InterPro" id="IPR039561">
    <property type="entry name" value="Peptidase_M15C"/>
</dbReference>